<proteinExistence type="predicted"/>
<feature type="transmembrane region" description="Helical" evidence="1">
    <location>
        <begin position="15"/>
        <end position="36"/>
    </location>
</feature>
<organism evidence="2 3">
    <name type="scientific">Prochlorococcus marinus subsp. pastoris (strain CCMP1986 / NIES-2087 / MED4)</name>
    <dbReference type="NCBI Taxonomy" id="59919"/>
    <lineage>
        <taxon>Bacteria</taxon>
        <taxon>Bacillati</taxon>
        <taxon>Cyanobacteriota</taxon>
        <taxon>Cyanophyceae</taxon>
        <taxon>Synechococcales</taxon>
        <taxon>Prochlorococcaceae</taxon>
        <taxon>Prochlorococcus</taxon>
    </lineage>
</organism>
<keyword evidence="1" id="KW-0812">Transmembrane</keyword>
<dbReference type="Proteomes" id="UP000001026">
    <property type="component" value="Chromosome"/>
</dbReference>
<sequence>MTKEGMDFNVTQGMVLLLLKPLNFPANLVLNLIIFITDPKNKIGY</sequence>
<name>A8WID2_PROMP</name>
<evidence type="ECO:0000256" key="1">
    <source>
        <dbReference type="SAM" id="Phobius"/>
    </source>
</evidence>
<keyword evidence="1" id="KW-1133">Transmembrane helix</keyword>
<gene>
    <name evidence="2" type="ordered locus">PMM1913</name>
</gene>
<dbReference type="AlphaFoldDB" id="A8WID2"/>
<dbReference type="KEGG" id="pmm:PMM1913"/>
<evidence type="ECO:0000313" key="3">
    <source>
        <dbReference type="Proteomes" id="UP000001026"/>
    </source>
</evidence>
<dbReference type="HOGENOM" id="CLU_3238081_0_0_3"/>
<accession>A8WID2</accession>
<dbReference type="RefSeq" id="WP_162009311.1">
    <property type="nucleotide sequence ID" value="NC_005072.1"/>
</dbReference>
<reference evidence="2 3" key="1">
    <citation type="journal article" date="2003" name="Nature">
        <title>Genome divergence in two Prochlorococcus ecotypes reflects oceanic niche differentiation.</title>
        <authorList>
            <person name="Rocap G."/>
            <person name="Larimer F.W."/>
            <person name="Lamerdin J.E."/>
            <person name="Malfatti S."/>
            <person name="Chain P."/>
            <person name="Ahlgren N.A."/>
            <person name="Arellano A."/>
            <person name="Coleman M."/>
            <person name="Hauser L."/>
            <person name="Hess W.R."/>
            <person name="Johnson Z.I."/>
            <person name="Land M.L."/>
            <person name="Lindell D."/>
            <person name="Post A.F."/>
            <person name="Regala W."/>
            <person name="Shah M."/>
            <person name="Shaw S.L."/>
            <person name="Steglich C."/>
            <person name="Sullivan M.B."/>
            <person name="Ting C.S."/>
            <person name="Tolonen A."/>
            <person name="Webb E.A."/>
            <person name="Zinser E.R."/>
            <person name="Chisholm S.W."/>
        </authorList>
    </citation>
    <scope>NUCLEOTIDE SEQUENCE [LARGE SCALE GENOMIC DNA]</scope>
    <source>
        <strain evidence="3">CCMP1986 / NIES-2087 / MED4</strain>
    </source>
</reference>
<keyword evidence="1" id="KW-0472">Membrane</keyword>
<evidence type="ECO:0000313" key="2">
    <source>
        <dbReference type="EMBL" id="CAP16417.1"/>
    </source>
</evidence>
<dbReference type="EMBL" id="BX548174">
    <property type="protein sequence ID" value="CAP16417.1"/>
    <property type="molecule type" value="Genomic_DNA"/>
</dbReference>
<protein>
    <submittedName>
        <fullName evidence="2">Uncharacterized protein</fullName>
    </submittedName>
</protein>